<proteinExistence type="predicted"/>
<keyword evidence="2" id="KW-1185">Reference proteome</keyword>
<evidence type="ECO:0000313" key="2">
    <source>
        <dbReference type="Proteomes" id="UP000789702"/>
    </source>
</evidence>
<comment type="caution">
    <text evidence="1">The sequence shown here is derived from an EMBL/GenBank/DDBJ whole genome shotgun (WGS) entry which is preliminary data.</text>
</comment>
<gene>
    <name evidence="1" type="ORF">DHETER_LOCUS403</name>
</gene>
<name>A0ACA9JZ47_9GLOM</name>
<accession>A0ACA9JZ47</accession>
<organism evidence="1 2">
    <name type="scientific">Dentiscutata heterogama</name>
    <dbReference type="NCBI Taxonomy" id="1316150"/>
    <lineage>
        <taxon>Eukaryota</taxon>
        <taxon>Fungi</taxon>
        <taxon>Fungi incertae sedis</taxon>
        <taxon>Mucoromycota</taxon>
        <taxon>Glomeromycotina</taxon>
        <taxon>Glomeromycetes</taxon>
        <taxon>Diversisporales</taxon>
        <taxon>Gigasporaceae</taxon>
        <taxon>Dentiscutata</taxon>
    </lineage>
</organism>
<evidence type="ECO:0000313" key="1">
    <source>
        <dbReference type="EMBL" id="CAG8443281.1"/>
    </source>
</evidence>
<reference evidence="1" key="1">
    <citation type="submission" date="2021-06" db="EMBL/GenBank/DDBJ databases">
        <authorList>
            <person name="Kallberg Y."/>
            <person name="Tangrot J."/>
            <person name="Rosling A."/>
        </authorList>
    </citation>
    <scope>NUCLEOTIDE SEQUENCE</scope>
    <source>
        <strain evidence="1">IL203A</strain>
    </source>
</reference>
<dbReference type="EMBL" id="CAJVPU010000191">
    <property type="protein sequence ID" value="CAG8443281.1"/>
    <property type="molecule type" value="Genomic_DNA"/>
</dbReference>
<sequence length="181" mass="20670">MDPAYKKVNRRDPSSPQYTQFNLKLAPPLTETTKNTKEKNPTKVPKSILLIKPQEINIQEEQLQENAVPTFDNKESSEEIIKDPTETNLEIANTGPTTAKEKEVKDNSKALEPIPIQKKDMDHLLHNQLPRNELTMANLVQIFVLQNLNTNEKENTHSNIDNKGFITVTNKKKNNKRTSKS</sequence>
<dbReference type="Proteomes" id="UP000789702">
    <property type="component" value="Unassembled WGS sequence"/>
</dbReference>
<protein>
    <submittedName>
        <fullName evidence="1">274_t:CDS:1</fullName>
    </submittedName>
</protein>